<comment type="caution">
    <text evidence="2">The sequence shown here is derived from an EMBL/GenBank/DDBJ whole genome shotgun (WGS) entry which is preliminary data.</text>
</comment>
<protein>
    <submittedName>
        <fullName evidence="2">DAK2 domain-containing protein</fullName>
    </submittedName>
</protein>
<dbReference type="InterPro" id="IPR004007">
    <property type="entry name" value="DhaL_dom"/>
</dbReference>
<dbReference type="EMBL" id="DXHS01000119">
    <property type="protein sequence ID" value="HIW03046.1"/>
    <property type="molecule type" value="Genomic_DNA"/>
</dbReference>
<dbReference type="Gene3D" id="1.25.40.340">
    <property type="match status" value="1"/>
</dbReference>
<evidence type="ECO:0000259" key="1">
    <source>
        <dbReference type="PROSITE" id="PS51480"/>
    </source>
</evidence>
<evidence type="ECO:0000313" key="3">
    <source>
        <dbReference type="Proteomes" id="UP000823990"/>
    </source>
</evidence>
<dbReference type="AlphaFoldDB" id="A0A9D1Q1C2"/>
<dbReference type="SMART" id="SM01121">
    <property type="entry name" value="Dak1_2"/>
    <property type="match status" value="1"/>
</dbReference>
<evidence type="ECO:0000313" key="2">
    <source>
        <dbReference type="EMBL" id="HIW03046.1"/>
    </source>
</evidence>
<dbReference type="InterPro" id="IPR036117">
    <property type="entry name" value="DhaL_dom_sf"/>
</dbReference>
<dbReference type="PANTHER" id="PTHR33434">
    <property type="entry name" value="DEGV DOMAIN-CONTAINING PROTEIN DR_1986-RELATED"/>
    <property type="match status" value="1"/>
</dbReference>
<organism evidence="2 3">
    <name type="scientific">Candidatus Protoclostridium stercorigallinarum</name>
    <dbReference type="NCBI Taxonomy" id="2838741"/>
    <lineage>
        <taxon>Bacteria</taxon>
        <taxon>Bacillati</taxon>
        <taxon>Bacillota</taxon>
        <taxon>Clostridia</taxon>
        <taxon>Candidatus Protoclostridium</taxon>
    </lineage>
</organism>
<dbReference type="Proteomes" id="UP000823990">
    <property type="component" value="Unassembled WGS sequence"/>
</dbReference>
<dbReference type="InterPro" id="IPR019986">
    <property type="entry name" value="YloV-like"/>
</dbReference>
<accession>A0A9D1Q1C2</accession>
<dbReference type="GO" id="GO:0006071">
    <property type="term" value="P:glycerol metabolic process"/>
    <property type="evidence" value="ECO:0007669"/>
    <property type="project" value="InterPro"/>
</dbReference>
<dbReference type="Pfam" id="PF02734">
    <property type="entry name" value="Dak2"/>
    <property type="match status" value="1"/>
</dbReference>
<dbReference type="Pfam" id="PF21645">
    <property type="entry name" value="FakA-like_M"/>
    <property type="match status" value="1"/>
</dbReference>
<dbReference type="PROSITE" id="PS51480">
    <property type="entry name" value="DHAL"/>
    <property type="match status" value="1"/>
</dbReference>
<dbReference type="NCBIfam" id="TIGR03599">
    <property type="entry name" value="YloV"/>
    <property type="match status" value="1"/>
</dbReference>
<name>A0A9D1Q1C2_9FIRM</name>
<dbReference type="Pfam" id="PF13684">
    <property type="entry name" value="FakA-like_C"/>
    <property type="match status" value="1"/>
</dbReference>
<gene>
    <name evidence="2" type="ORF">H9892_06875</name>
</gene>
<dbReference type="InterPro" id="IPR048394">
    <property type="entry name" value="FakA-like_M"/>
</dbReference>
<reference evidence="2" key="2">
    <citation type="submission" date="2021-04" db="EMBL/GenBank/DDBJ databases">
        <authorList>
            <person name="Gilroy R."/>
        </authorList>
    </citation>
    <scope>NUCLEOTIDE SEQUENCE</scope>
    <source>
        <strain evidence="2">12435</strain>
    </source>
</reference>
<dbReference type="PANTHER" id="PTHR33434:SF4">
    <property type="entry name" value="PHOSPHATASE PROTEIN"/>
    <property type="match status" value="1"/>
</dbReference>
<sequence length="553" mass="60005">MALKTINGAALRKMILNGAKLLDNNKQHVDSLNVFPVPDGDTGTNMSLTLISAAKEVTACPNNNIDALCEAVSKGALRGARGNSGVITSQILKGMTMVLSGCSEEITVKDLAAAMDKGVEIAYKAVTKPQEGTILTVIRMMSEQAAKYAKRANGNVLDFFTSVLKAGEEALKLTPELLPVLKKAGVVDAGGRGLLIVFQGFYNSLTGNEEVNLDFDDSIRKATEGRPANNYEQFHADLTSLDSIEFAYCTEFFVINLKPEAKESDIDVFRNRLMEIGDCVLVIGDLSMVKVHVHTNNPGQALSYALELGELDRIKIENMLEQNRVLLAHREETELKPYGMVSVCSGEGMASIFKDLMVDEIIEGGQTMNPSADDIASACDKINATDIFVFPNNKNIILAAEQAKEISKRNIHVVKTTNVPQGLSAVLAFNPQDSVDDNLESMEEAREAVKVGSVTFAVRKTSIDGFDLEEGDIIGLSDKSIIAKGSDPESVAMEIVDSLIDDDISTITLYYGYKTKEDDANALTEKIAEKYPDCDVDAHNGGQALYYYIIALE</sequence>
<feature type="domain" description="DhaL" evidence="1">
    <location>
        <begin position="9"/>
        <end position="203"/>
    </location>
</feature>
<dbReference type="SUPFAM" id="SSF101473">
    <property type="entry name" value="DhaL-like"/>
    <property type="match status" value="1"/>
</dbReference>
<dbReference type="InterPro" id="IPR050270">
    <property type="entry name" value="DegV_domain_contain"/>
</dbReference>
<reference evidence="2" key="1">
    <citation type="journal article" date="2021" name="PeerJ">
        <title>Extensive microbial diversity within the chicken gut microbiome revealed by metagenomics and culture.</title>
        <authorList>
            <person name="Gilroy R."/>
            <person name="Ravi A."/>
            <person name="Getino M."/>
            <person name="Pursley I."/>
            <person name="Horton D.L."/>
            <person name="Alikhan N.F."/>
            <person name="Baker D."/>
            <person name="Gharbi K."/>
            <person name="Hall N."/>
            <person name="Watson M."/>
            <person name="Adriaenssens E.M."/>
            <person name="Foster-Nyarko E."/>
            <person name="Jarju S."/>
            <person name="Secka A."/>
            <person name="Antonio M."/>
            <person name="Oren A."/>
            <person name="Chaudhuri R.R."/>
            <person name="La Ragione R."/>
            <person name="Hildebrand F."/>
            <person name="Pallen M.J."/>
        </authorList>
    </citation>
    <scope>NUCLEOTIDE SEQUENCE</scope>
    <source>
        <strain evidence="2">12435</strain>
    </source>
</reference>
<dbReference type="GO" id="GO:0004371">
    <property type="term" value="F:glycerone kinase activity"/>
    <property type="evidence" value="ECO:0007669"/>
    <property type="project" value="InterPro"/>
</dbReference>
<dbReference type="InterPro" id="IPR033470">
    <property type="entry name" value="FakA-like_C"/>
</dbReference>
<dbReference type="SMART" id="SM01120">
    <property type="entry name" value="Dak2"/>
    <property type="match status" value="1"/>
</dbReference>
<proteinExistence type="predicted"/>